<organism evidence="1 2">
    <name type="scientific">Streptomyces gottesmaniae</name>
    <dbReference type="NCBI Taxonomy" id="3075518"/>
    <lineage>
        <taxon>Bacteria</taxon>
        <taxon>Bacillati</taxon>
        <taxon>Actinomycetota</taxon>
        <taxon>Actinomycetes</taxon>
        <taxon>Kitasatosporales</taxon>
        <taxon>Streptomycetaceae</taxon>
        <taxon>Streptomyces</taxon>
    </lineage>
</organism>
<dbReference type="RefSeq" id="WP_052146364.1">
    <property type="nucleotide sequence ID" value="NZ_JAVRFJ010000007.1"/>
</dbReference>
<keyword evidence="2" id="KW-1185">Reference proteome</keyword>
<reference evidence="1" key="1">
    <citation type="submission" date="2024-05" db="EMBL/GenBank/DDBJ databases">
        <title>30 novel species of actinomycetes from the DSMZ collection.</title>
        <authorList>
            <person name="Nouioui I."/>
        </authorList>
    </citation>
    <scope>NUCLEOTIDE SEQUENCE</scope>
    <source>
        <strain evidence="1">DSM 3412</strain>
    </source>
</reference>
<accession>A0ABU2YUF0</accession>
<gene>
    <name evidence="1" type="ORF">RM704_10460</name>
</gene>
<protein>
    <submittedName>
        <fullName evidence="1">Uncharacterized protein</fullName>
    </submittedName>
</protein>
<evidence type="ECO:0000313" key="1">
    <source>
        <dbReference type="EMBL" id="MDT0567886.1"/>
    </source>
</evidence>
<proteinExistence type="predicted"/>
<dbReference type="Proteomes" id="UP001180737">
    <property type="component" value="Unassembled WGS sequence"/>
</dbReference>
<name>A0ABU2YUF0_9ACTN</name>
<sequence>MSYLALFTTPGMRDFAEAVDAERQRQLEQFGDQHHPIITGAHNVALFERLAEGLRAANDDPAQRCWMTILLEEAYEAGAERDLTKFRAEVVQIAAVCQAIITDLDRQGARR</sequence>
<evidence type="ECO:0000313" key="2">
    <source>
        <dbReference type="Proteomes" id="UP001180737"/>
    </source>
</evidence>
<comment type="caution">
    <text evidence="1">The sequence shown here is derived from an EMBL/GenBank/DDBJ whole genome shotgun (WGS) entry which is preliminary data.</text>
</comment>
<dbReference type="EMBL" id="JAVRFJ010000007">
    <property type="protein sequence ID" value="MDT0567886.1"/>
    <property type="molecule type" value="Genomic_DNA"/>
</dbReference>